<reference evidence="1 2" key="1">
    <citation type="submission" date="2019-02" db="EMBL/GenBank/DDBJ databases">
        <title>Kribbella capetownensis sp. nov. and Kribbella speibonae sp. nov., isolated from soil.</title>
        <authorList>
            <person name="Curtis S.M."/>
            <person name="Norton I."/>
            <person name="Everest G.J."/>
            <person name="Meyers P.R."/>
        </authorList>
    </citation>
    <scope>NUCLEOTIDE SEQUENCE [LARGE SCALE GENOMIC DNA]</scope>
    <source>
        <strain evidence="1 2">YM53</strain>
    </source>
</reference>
<dbReference type="AlphaFoldDB" id="A0A4R0JX86"/>
<dbReference type="RefSeq" id="WP_131513941.1">
    <property type="nucleotide sequence ID" value="NZ_SJKD01000002.1"/>
</dbReference>
<dbReference type="EMBL" id="SJKD01000002">
    <property type="protein sequence ID" value="TCC51257.1"/>
    <property type="molecule type" value="Genomic_DNA"/>
</dbReference>
<dbReference type="Proteomes" id="UP000293342">
    <property type="component" value="Unassembled WGS sequence"/>
</dbReference>
<comment type="caution">
    <text evidence="1">The sequence shown here is derived from an EMBL/GenBank/DDBJ whole genome shotgun (WGS) entry which is preliminary data.</text>
</comment>
<protein>
    <recommendedName>
        <fullName evidence="3">DUF3558 domain-containing protein</fullName>
    </recommendedName>
</protein>
<sequence length="178" mass="18220">MRTVAAVTGSLLVLGIALSGCGNSDQAAKGTPSATIEDKSTSAATVDACKLLTPGGLEQRFGVSFGAGALTHQEETGSDQCVWTSSGGASTTTFSLTVLRQDGLRGDLKSSGMTLAQLFEQTKGAYPKAKPIDLGDQAYIAAREVQVLAGDTWYSFSFHGPDDTGVDGLKALAAQVVG</sequence>
<organism evidence="1 2">
    <name type="scientific">Kribbella capetownensis</name>
    <dbReference type="NCBI Taxonomy" id="1572659"/>
    <lineage>
        <taxon>Bacteria</taxon>
        <taxon>Bacillati</taxon>
        <taxon>Actinomycetota</taxon>
        <taxon>Actinomycetes</taxon>
        <taxon>Propionibacteriales</taxon>
        <taxon>Kribbellaceae</taxon>
        <taxon>Kribbella</taxon>
    </lineage>
</organism>
<evidence type="ECO:0000313" key="1">
    <source>
        <dbReference type="EMBL" id="TCC51257.1"/>
    </source>
</evidence>
<keyword evidence="2" id="KW-1185">Reference proteome</keyword>
<evidence type="ECO:0000313" key="2">
    <source>
        <dbReference type="Proteomes" id="UP000293342"/>
    </source>
</evidence>
<evidence type="ECO:0008006" key="3">
    <source>
        <dbReference type="Google" id="ProtNLM"/>
    </source>
</evidence>
<gene>
    <name evidence="1" type="ORF">E0H75_14140</name>
</gene>
<proteinExistence type="predicted"/>
<dbReference type="OrthoDB" id="3785156at2"/>
<accession>A0A4R0JX86</accession>
<dbReference type="PROSITE" id="PS51257">
    <property type="entry name" value="PROKAR_LIPOPROTEIN"/>
    <property type="match status" value="1"/>
</dbReference>
<name>A0A4R0JX86_9ACTN</name>